<comment type="catalytic activity">
    <reaction evidence="7">
        <text>Na(+)(in) + 2 H(+)(out) = Na(+)(out) + 2 H(+)(in)</text>
        <dbReference type="Rhea" id="RHEA:29251"/>
        <dbReference type="ChEBI" id="CHEBI:15378"/>
        <dbReference type="ChEBI" id="CHEBI:29101"/>
    </reaction>
</comment>
<dbReference type="HAMAP" id="MF_01844">
    <property type="entry name" value="NhaA"/>
    <property type="match status" value="1"/>
</dbReference>
<name>A0ABW2A283_9GAMM</name>
<keyword evidence="9" id="KW-1185">Reference proteome</keyword>
<evidence type="ECO:0000256" key="7">
    <source>
        <dbReference type="HAMAP-Rule" id="MF_01844"/>
    </source>
</evidence>
<dbReference type="InterPro" id="IPR004670">
    <property type="entry name" value="NhaA"/>
</dbReference>
<feature type="transmembrane region" description="Helical" evidence="7">
    <location>
        <begin position="142"/>
        <end position="160"/>
    </location>
</feature>
<dbReference type="RefSeq" id="WP_379910063.1">
    <property type="nucleotide sequence ID" value="NZ_JBHSWE010000001.1"/>
</dbReference>
<feature type="transmembrane region" description="Helical" evidence="7">
    <location>
        <begin position="416"/>
        <end position="435"/>
    </location>
</feature>
<keyword evidence="2 7" id="KW-1003">Cell membrane</keyword>
<evidence type="ECO:0000313" key="9">
    <source>
        <dbReference type="Proteomes" id="UP001596422"/>
    </source>
</evidence>
<feature type="transmembrane region" description="Helical" evidence="7">
    <location>
        <begin position="79"/>
        <end position="96"/>
    </location>
</feature>
<evidence type="ECO:0000256" key="2">
    <source>
        <dbReference type="ARBA" id="ARBA00022475"/>
    </source>
</evidence>
<comment type="subcellular location">
    <subcellularLocation>
        <location evidence="1">Cell inner membrane</location>
        <topology evidence="1">Multi-pass membrane protein</topology>
    </subcellularLocation>
    <subcellularLocation>
        <location evidence="7">Cell membrane</location>
        <topology evidence="7">Multi-pass membrane protein</topology>
    </subcellularLocation>
</comment>
<protein>
    <recommendedName>
        <fullName evidence="7">Na(+)/H(+) antiporter NhaA</fullName>
    </recommendedName>
    <alternativeName>
        <fullName evidence="7">Sodium/proton antiporter NhaA</fullName>
    </alternativeName>
</protein>
<evidence type="ECO:0000256" key="3">
    <source>
        <dbReference type="ARBA" id="ARBA00022692"/>
    </source>
</evidence>
<evidence type="ECO:0000256" key="5">
    <source>
        <dbReference type="ARBA" id="ARBA00023136"/>
    </source>
</evidence>
<dbReference type="PANTHER" id="PTHR30341">
    <property type="entry name" value="SODIUM ION/PROTON ANTIPORTER NHAA-RELATED"/>
    <property type="match status" value="1"/>
</dbReference>
<keyword evidence="7" id="KW-0915">Sodium</keyword>
<feature type="transmembrane region" description="Helical" evidence="7">
    <location>
        <begin position="197"/>
        <end position="213"/>
    </location>
</feature>
<evidence type="ECO:0000256" key="6">
    <source>
        <dbReference type="ARBA" id="ARBA00023201"/>
    </source>
</evidence>
<keyword evidence="7" id="KW-0406">Ion transport</keyword>
<feature type="transmembrane region" description="Helical" evidence="7">
    <location>
        <begin position="167"/>
        <end position="191"/>
    </location>
</feature>
<dbReference type="PANTHER" id="PTHR30341:SF0">
    <property type="entry name" value="NA(+)_H(+) ANTIPORTER NHAA"/>
    <property type="match status" value="1"/>
</dbReference>
<feature type="transmembrane region" description="Helical" evidence="7">
    <location>
        <begin position="108"/>
        <end position="130"/>
    </location>
</feature>
<evidence type="ECO:0000256" key="1">
    <source>
        <dbReference type="ARBA" id="ARBA00004429"/>
    </source>
</evidence>
<comment type="similarity">
    <text evidence="7">Belongs to the NhaA Na(+)/H(+) (TC 2.A.33) antiporter family.</text>
</comment>
<sequence length="445" mass="47034">MDPGARRPEFPDEPIETIMQPLQKFVSTEVSGGLLLLVAATVALLLANTGPGPWMEGLWTTDVGLVVAGREWSYPLRHWINDGLLTIFFFVVGLEIKRELVDGELSTPAAAALPFAAALGGMAVPAAIYWVLAPGGEATQGWGIVMASDIAFVIGCLALLGSRVPAALRIFLLALAIIDDIGAVVVIAVGYSHGLEWLPFLIALAVLLGVYVMRIIGVRAVMAFWLAGILAWAAMHESGLHPTLTGVALGLLTPVGPWVSPSRLKRFIDWSGPFVRRAQRQEAREVPKPIGQQLKKAARESVPPQQRLEDAVHPWSAFLILPLFALANAGTQLPATLNFEPVTLAVIAGLALGKPLGILGFAWAAVRLGLADKPEEVGWSMLAGAGMLAGIGFTMSIFIGGLAFDGTLLADAKLGVLLASLLSGAVGLAWLWIVLPKRSGEGDPT</sequence>
<feature type="transmembrane region" description="Helical" evidence="7">
    <location>
        <begin position="312"/>
        <end position="330"/>
    </location>
</feature>
<keyword evidence="7" id="KW-0050">Antiport</keyword>
<organism evidence="8 9">
    <name type="scientific">Marinobacterium aestuariivivens</name>
    <dbReference type="NCBI Taxonomy" id="1698799"/>
    <lineage>
        <taxon>Bacteria</taxon>
        <taxon>Pseudomonadati</taxon>
        <taxon>Pseudomonadota</taxon>
        <taxon>Gammaproteobacteria</taxon>
        <taxon>Oceanospirillales</taxon>
        <taxon>Oceanospirillaceae</taxon>
        <taxon>Marinobacterium</taxon>
    </lineage>
</organism>
<gene>
    <name evidence="7 8" type="primary">nhaA</name>
    <name evidence="8" type="ORF">ACFQDL_16900</name>
</gene>
<dbReference type="Gene3D" id="1.20.1530.10">
    <property type="entry name" value="Na+/H+ antiporter like domain"/>
    <property type="match status" value="1"/>
</dbReference>
<dbReference type="Proteomes" id="UP001596422">
    <property type="component" value="Unassembled WGS sequence"/>
</dbReference>
<keyword evidence="4 7" id="KW-1133">Transmembrane helix</keyword>
<evidence type="ECO:0000256" key="4">
    <source>
        <dbReference type="ARBA" id="ARBA00022989"/>
    </source>
</evidence>
<accession>A0ABW2A283</accession>
<keyword evidence="5 7" id="KW-0472">Membrane</keyword>
<dbReference type="InterPro" id="IPR023171">
    <property type="entry name" value="Na/H_antiporter_dom_sf"/>
</dbReference>
<feature type="transmembrane region" description="Helical" evidence="7">
    <location>
        <begin position="378"/>
        <end position="404"/>
    </location>
</feature>
<keyword evidence="3 7" id="KW-0812">Transmembrane</keyword>
<keyword evidence="6 7" id="KW-0739">Sodium transport</keyword>
<reference evidence="9" key="1">
    <citation type="journal article" date="2019" name="Int. J. Syst. Evol. Microbiol.">
        <title>The Global Catalogue of Microorganisms (GCM) 10K type strain sequencing project: providing services to taxonomists for standard genome sequencing and annotation.</title>
        <authorList>
            <consortium name="The Broad Institute Genomics Platform"/>
            <consortium name="The Broad Institute Genome Sequencing Center for Infectious Disease"/>
            <person name="Wu L."/>
            <person name="Ma J."/>
        </authorList>
    </citation>
    <scope>NUCLEOTIDE SEQUENCE [LARGE SCALE GENOMIC DNA]</scope>
    <source>
        <strain evidence="9">NBRC 111756</strain>
    </source>
</reference>
<comment type="function">
    <text evidence="7">Na(+)/H(+) antiporter that extrudes sodium in exchange for external protons.</text>
</comment>
<feature type="transmembrane region" description="Helical" evidence="7">
    <location>
        <begin position="25"/>
        <end position="47"/>
    </location>
</feature>
<feature type="transmembrane region" description="Helical" evidence="7">
    <location>
        <begin position="342"/>
        <end position="366"/>
    </location>
</feature>
<keyword evidence="7" id="KW-0813">Transport</keyword>
<dbReference type="EMBL" id="JBHSWE010000001">
    <property type="protein sequence ID" value="MFC6671560.1"/>
    <property type="molecule type" value="Genomic_DNA"/>
</dbReference>
<evidence type="ECO:0000313" key="8">
    <source>
        <dbReference type="EMBL" id="MFC6671560.1"/>
    </source>
</evidence>
<proteinExistence type="inferred from homology"/>
<dbReference type="NCBIfam" id="TIGR00773">
    <property type="entry name" value="NhaA"/>
    <property type="match status" value="1"/>
</dbReference>
<dbReference type="Pfam" id="PF06965">
    <property type="entry name" value="Na_H_antiport_1"/>
    <property type="match status" value="1"/>
</dbReference>
<comment type="caution">
    <text evidence="8">The sequence shown here is derived from an EMBL/GenBank/DDBJ whole genome shotgun (WGS) entry which is preliminary data.</text>
</comment>